<comment type="caution">
    <text evidence="1">The sequence shown here is derived from an EMBL/GenBank/DDBJ whole genome shotgun (WGS) entry which is preliminary data.</text>
</comment>
<dbReference type="EMBL" id="BMHC01000023">
    <property type="protein sequence ID" value="GGI32053.1"/>
    <property type="molecule type" value="Genomic_DNA"/>
</dbReference>
<organism evidence="1 2">
    <name type="scientific">Bradyrhizobium guangdongense</name>
    <dbReference type="NCBI Taxonomy" id="1325090"/>
    <lineage>
        <taxon>Bacteria</taxon>
        <taxon>Pseudomonadati</taxon>
        <taxon>Pseudomonadota</taxon>
        <taxon>Alphaproteobacteria</taxon>
        <taxon>Hyphomicrobiales</taxon>
        <taxon>Nitrobacteraceae</taxon>
        <taxon>Bradyrhizobium</taxon>
    </lineage>
</organism>
<dbReference type="Proteomes" id="UP000625079">
    <property type="component" value="Unassembled WGS sequence"/>
</dbReference>
<reference evidence="1" key="2">
    <citation type="submission" date="2022-12" db="EMBL/GenBank/DDBJ databases">
        <authorList>
            <person name="Sun Q."/>
            <person name="Zhou Y."/>
        </authorList>
    </citation>
    <scope>NUCLEOTIDE SEQUENCE</scope>
    <source>
        <strain evidence="1">CGMCC 1.15034</strain>
    </source>
</reference>
<evidence type="ECO:0000313" key="2">
    <source>
        <dbReference type="Proteomes" id="UP000625079"/>
    </source>
</evidence>
<proteinExistence type="predicted"/>
<sequence>MVRRAGGIGIGATLNRAAGVLERLGREKNPWDYSIRGPLWPAGAGQGRNAALSPPYSAC</sequence>
<accession>A0AA88BC32</accession>
<dbReference type="AlphaFoldDB" id="A0AA88BC32"/>
<gene>
    <name evidence="1" type="ORF">GCM10010987_67520</name>
</gene>
<protein>
    <submittedName>
        <fullName evidence="1">Uncharacterized protein</fullName>
    </submittedName>
</protein>
<evidence type="ECO:0000313" key="1">
    <source>
        <dbReference type="EMBL" id="GGI32053.1"/>
    </source>
</evidence>
<name>A0AA88BC32_9BRAD</name>
<reference evidence="1" key="1">
    <citation type="journal article" date="2014" name="Int. J. Syst. Evol. Microbiol.">
        <title>Complete genome sequence of Corynebacterium casei LMG S-19264T (=DSM 44701T), isolated from a smear-ripened cheese.</title>
        <authorList>
            <consortium name="US DOE Joint Genome Institute (JGI-PGF)"/>
            <person name="Walter F."/>
            <person name="Albersmeier A."/>
            <person name="Kalinowski J."/>
            <person name="Ruckert C."/>
        </authorList>
    </citation>
    <scope>NUCLEOTIDE SEQUENCE</scope>
    <source>
        <strain evidence="1">CGMCC 1.15034</strain>
    </source>
</reference>